<keyword evidence="2" id="KW-1185">Reference proteome</keyword>
<evidence type="ECO:0000313" key="2">
    <source>
        <dbReference type="Proteomes" id="UP000293764"/>
    </source>
</evidence>
<dbReference type="RefSeq" id="WP_130103713.1">
    <property type="nucleotide sequence ID" value="NZ_SDWW01000046.1"/>
</dbReference>
<dbReference type="EMBL" id="SDWW01000046">
    <property type="protein sequence ID" value="RYV49951.1"/>
    <property type="molecule type" value="Genomic_DNA"/>
</dbReference>
<dbReference type="Proteomes" id="UP000293764">
    <property type="component" value="Unassembled WGS sequence"/>
</dbReference>
<protein>
    <submittedName>
        <fullName evidence="1">Uncharacterized protein</fullName>
    </submittedName>
</protein>
<evidence type="ECO:0000313" key="1">
    <source>
        <dbReference type="EMBL" id="RYV49951.1"/>
    </source>
</evidence>
<reference evidence="1 2" key="1">
    <citation type="submission" date="2019-01" db="EMBL/GenBank/DDBJ databases">
        <title>Novel species of Cellulomonas.</title>
        <authorList>
            <person name="Liu Q."/>
            <person name="Xin Y.-H."/>
        </authorList>
    </citation>
    <scope>NUCLEOTIDE SEQUENCE [LARGE SCALE GENOMIC DNA]</scope>
    <source>
        <strain evidence="1 2">HLT2-17</strain>
    </source>
</reference>
<proteinExistence type="predicted"/>
<comment type="caution">
    <text evidence="1">The sequence shown here is derived from an EMBL/GenBank/DDBJ whole genome shotgun (WGS) entry which is preliminary data.</text>
</comment>
<organism evidence="1 2">
    <name type="scientific">Pengzhenrongella frigida</name>
    <dbReference type="NCBI Taxonomy" id="1259133"/>
    <lineage>
        <taxon>Bacteria</taxon>
        <taxon>Bacillati</taxon>
        <taxon>Actinomycetota</taxon>
        <taxon>Actinomycetes</taxon>
        <taxon>Micrococcales</taxon>
        <taxon>Pengzhenrongella</taxon>
    </lineage>
</organism>
<accession>A0A4Q5N1Q4</accession>
<sequence length="112" mass="12828">MRRSTEVTEAADVTSEILALARAMEERWFVNCVWIDWPMFFADLHGSVIPSTGRELDLGEDDSHAKSRIQRYIQKRRMAAIARWKFVANRSTDDDGAPHRTVELHVVDGSAR</sequence>
<dbReference type="AlphaFoldDB" id="A0A4Q5N1Q4"/>
<name>A0A4Q5N1Q4_9MICO</name>
<gene>
    <name evidence="1" type="ORF">EUA98_16080</name>
</gene>